<dbReference type="Pfam" id="PF19313">
    <property type="entry name" value="DUF5916"/>
    <property type="match status" value="2"/>
</dbReference>
<feature type="domain" description="Carbohydrate-binding" evidence="2">
    <location>
        <begin position="59"/>
        <end position="216"/>
    </location>
</feature>
<evidence type="ECO:0000256" key="1">
    <source>
        <dbReference type="SAM" id="SignalP"/>
    </source>
</evidence>
<dbReference type="InterPro" id="IPR010502">
    <property type="entry name" value="Carb-bd_dom_fam9"/>
</dbReference>
<proteinExistence type="predicted"/>
<comment type="caution">
    <text evidence="4">The sequence shown here is derived from an EMBL/GenBank/DDBJ whole genome shotgun (WGS) entry which is preliminary data.</text>
</comment>
<feature type="chain" id="PRO_5047489201" evidence="1">
    <location>
        <begin position="27"/>
        <end position="921"/>
    </location>
</feature>
<feature type="domain" description="DUF5916" evidence="3">
    <location>
        <begin position="254"/>
        <end position="808"/>
    </location>
</feature>
<dbReference type="CDD" id="cd09618">
    <property type="entry name" value="CBM9_like_2"/>
    <property type="match status" value="1"/>
</dbReference>
<feature type="signal peptide" evidence="1">
    <location>
        <begin position="1"/>
        <end position="26"/>
    </location>
</feature>
<dbReference type="Proteomes" id="UP001165366">
    <property type="component" value="Unassembled WGS sequence"/>
</dbReference>
<reference evidence="4" key="2">
    <citation type="submission" date="2024-05" db="EMBL/GenBank/DDBJ databases">
        <title>Rhodohalobacter halophilus gen. nov., sp. nov., a moderately halophilic member of the family Balneolaceae.</title>
        <authorList>
            <person name="Xia J."/>
        </authorList>
    </citation>
    <scope>NUCLEOTIDE SEQUENCE</scope>
    <source>
        <strain evidence="4">WB101</strain>
    </source>
</reference>
<dbReference type="EMBL" id="JAKLWS010000001">
    <property type="protein sequence ID" value="MCG2587262.1"/>
    <property type="molecule type" value="Genomic_DNA"/>
</dbReference>
<dbReference type="Gene3D" id="2.60.40.1190">
    <property type="match status" value="1"/>
</dbReference>
<gene>
    <name evidence="4" type="ORF">L6773_01705</name>
</gene>
<reference evidence="4" key="1">
    <citation type="submission" date="2022-01" db="EMBL/GenBank/DDBJ databases">
        <authorList>
            <person name="Wang Y."/>
        </authorList>
    </citation>
    <scope>NUCLEOTIDE SEQUENCE</scope>
    <source>
        <strain evidence="4">WB101</strain>
    </source>
</reference>
<sequence length="921" mass="105137">MLFKKIALLILSLFFILSGLFSAPFAQDVATQTTSENISIATTRSLRAIKATNSTPITLDGKLDEEIWMQVPVATDFIQRFPNDGNPATEKTEARVIYTEDAIYVGAKAYDSSTDSIAATLFRRDGSAYSDWFYVNIDSYDDNRTGFSFAVNPKGVRKDILIFDDDDEDIRWDAVWEAATSINDDGWTVEMKIPLSQLRFSPTQSNAESSWGINFQRRIARNEEISFWSPTPQNESGFVSRFGELQGIRELESPRRFEVRPYASTNLIREPGNGSNPFHEQNEWNGSVGADLKYGITPDLTLTATINPDFGQVEADPAVINLTAFEIFFQEQRPFFLEGNEIFQFGNTRTFNSFGNPVTFYSRRIGRNPQGNLDSYNDYRGETIYDPDVVDNDDLYTNLPDQTTIAGAAKLSGKTKSGWSIGLLNAYTVAESSPYQIGINQSTGNFTVEPGTNYLVARTKKDINNGNTIFGGFLSATNRSIDDTYFEDFLHSSVYLGGFDFEHNWNDRDWTFSGTFSASRVNGTAAAIERTQKSSARYYNRVDSDKLELDPTKTDLTGFATEISLQKSGGEHWLSSLTYSEVSPGYEVNDLGFQNRADYRAASLLVIYRETDPKYLRNYEFWAAGNYAQNYDGDVIDIGPAAAGYLQFNNLWSANFHLSYAGKEYWDRLTRGGPVTSRPRDWNLNFNIRSDQTKKVSYGIGGFYRNEITGKEIDRRFWGFIEFRPTTYIQLEISPRYGWEVETDQYVKEVEDPLAVNTYGSRYVFSDLDLTTFSTSIRLDWTFTPDISLQLYARPYINSSNFYNFKEFTTPRKFNFDIYGEDAGTIHYSAYDEEYTIDPDGEGAAEEFTVSERDFNFRSIQGNTVFRWEYRPGSTLFLVWQHDRSSNGRQDNFRFDRDFRNLFDSEPTNIFLVKLSYWFGS</sequence>
<organism evidence="4 5">
    <name type="scientific">Rhodohalobacter sulfatireducens</name>
    <dbReference type="NCBI Taxonomy" id="2911366"/>
    <lineage>
        <taxon>Bacteria</taxon>
        <taxon>Pseudomonadati</taxon>
        <taxon>Balneolota</taxon>
        <taxon>Balneolia</taxon>
        <taxon>Balneolales</taxon>
        <taxon>Balneolaceae</taxon>
        <taxon>Rhodohalobacter</taxon>
    </lineage>
</organism>
<evidence type="ECO:0000313" key="4">
    <source>
        <dbReference type="EMBL" id="MCG2587262.1"/>
    </source>
</evidence>
<dbReference type="SUPFAM" id="SSF49344">
    <property type="entry name" value="CBD9-like"/>
    <property type="match status" value="1"/>
</dbReference>
<keyword evidence="5" id="KW-1185">Reference proteome</keyword>
<accession>A0ABS9K8T5</accession>
<evidence type="ECO:0000259" key="3">
    <source>
        <dbReference type="Pfam" id="PF19313"/>
    </source>
</evidence>
<evidence type="ECO:0000259" key="2">
    <source>
        <dbReference type="Pfam" id="PF06452"/>
    </source>
</evidence>
<evidence type="ECO:0000313" key="5">
    <source>
        <dbReference type="Proteomes" id="UP001165366"/>
    </source>
</evidence>
<dbReference type="InterPro" id="IPR045670">
    <property type="entry name" value="DUF5916"/>
</dbReference>
<name>A0ABS9K8T5_9BACT</name>
<keyword evidence="1" id="KW-0732">Signal</keyword>
<dbReference type="Pfam" id="PF06452">
    <property type="entry name" value="CBM9_1"/>
    <property type="match status" value="1"/>
</dbReference>
<dbReference type="RefSeq" id="WP_237852104.1">
    <property type="nucleotide sequence ID" value="NZ_JAKLWS010000001.1"/>
</dbReference>
<feature type="domain" description="DUF5916" evidence="3">
    <location>
        <begin position="828"/>
        <end position="918"/>
    </location>
</feature>
<protein>
    <submittedName>
        <fullName evidence="4">Carbohydrate binding family 9 domain-containing protein</fullName>
    </submittedName>
</protein>